<feature type="compositionally biased region" description="Basic residues" evidence="1">
    <location>
        <begin position="1"/>
        <end position="11"/>
    </location>
</feature>
<dbReference type="KEGG" id="ptm:GSPATT00018838001"/>
<feature type="region of interest" description="Disordered" evidence="1">
    <location>
        <begin position="101"/>
        <end position="137"/>
    </location>
</feature>
<accession>A0DNM5</accession>
<dbReference type="AlphaFoldDB" id="A0DNM5"/>
<feature type="compositionally biased region" description="Low complexity" evidence="1">
    <location>
        <begin position="75"/>
        <end position="87"/>
    </location>
</feature>
<evidence type="ECO:0000256" key="1">
    <source>
        <dbReference type="SAM" id="MobiDB-lite"/>
    </source>
</evidence>
<keyword evidence="3" id="KW-1185">Reference proteome</keyword>
<name>A0DNM5_PARTE</name>
<protein>
    <submittedName>
        <fullName evidence="2">Uncharacterized protein</fullName>
    </submittedName>
</protein>
<dbReference type="HOGENOM" id="CLU_995570_0_0_1"/>
<feature type="region of interest" description="Disordered" evidence="1">
    <location>
        <begin position="1"/>
        <end position="21"/>
    </location>
</feature>
<feature type="region of interest" description="Disordered" evidence="1">
    <location>
        <begin position="214"/>
        <end position="238"/>
    </location>
</feature>
<dbReference type="EMBL" id="CT868518">
    <property type="protein sequence ID" value="CAK84642.1"/>
    <property type="molecule type" value="Genomic_DNA"/>
</dbReference>
<evidence type="ECO:0000313" key="3">
    <source>
        <dbReference type="Proteomes" id="UP000000600"/>
    </source>
</evidence>
<dbReference type="GeneID" id="5037824"/>
<dbReference type="OrthoDB" id="307643at2759"/>
<reference evidence="2 3" key="1">
    <citation type="journal article" date="2006" name="Nature">
        <title>Global trends of whole-genome duplications revealed by the ciliate Paramecium tetraurelia.</title>
        <authorList>
            <consortium name="Genoscope"/>
            <person name="Aury J.-M."/>
            <person name="Jaillon O."/>
            <person name="Duret L."/>
            <person name="Noel B."/>
            <person name="Jubin C."/>
            <person name="Porcel B.M."/>
            <person name="Segurens B."/>
            <person name="Daubin V."/>
            <person name="Anthouard V."/>
            <person name="Aiach N."/>
            <person name="Arnaiz O."/>
            <person name="Billaut A."/>
            <person name="Beisson J."/>
            <person name="Blanc I."/>
            <person name="Bouhouche K."/>
            <person name="Camara F."/>
            <person name="Duharcourt S."/>
            <person name="Guigo R."/>
            <person name="Gogendeau D."/>
            <person name="Katinka M."/>
            <person name="Keller A.-M."/>
            <person name="Kissmehl R."/>
            <person name="Klotz C."/>
            <person name="Koll F."/>
            <person name="Le Moue A."/>
            <person name="Lepere C."/>
            <person name="Malinsky S."/>
            <person name="Nowacki M."/>
            <person name="Nowak J.K."/>
            <person name="Plattner H."/>
            <person name="Poulain J."/>
            <person name="Ruiz F."/>
            <person name="Serrano V."/>
            <person name="Zagulski M."/>
            <person name="Dessen P."/>
            <person name="Betermier M."/>
            <person name="Weissenbach J."/>
            <person name="Scarpelli C."/>
            <person name="Schachter V."/>
            <person name="Sperling L."/>
            <person name="Meyer E."/>
            <person name="Cohen J."/>
            <person name="Wincker P."/>
        </authorList>
    </citation>
    <scope>NUCLEOTIDE SEQUENCE [LARGE SCALE GENOMIC DNA]</scope>
    <source>
        <strain evidence="2 3">Stock d4-2</strain>
    </source>
</reference>
<dbReference type="OMA" id="YKRQHIL"/>
<feature type="compositionally biased region" description="Polar residues" evidence="1">
    <location>
        <begin position="109"/>
        <end position="119"/>
    </location>
</feature>
<proteinExistence type="predicted"/>
<feature type="region of interest" description="Disordered" evidence="1">
    <location>
        <begin position="66"/>
        <end position="87"/>
    </location>
</feature>
<dbReference type="Proteomes" id="UP000000600">
    <property type="component" value="Unassembled WGS sequence"/>
</dbReference>
<gene>
    <name evidence="2" type="ORF">GSPATT00018838001</name>
</gene>
<dbReference type="RefSeq" id="XP_001452039.1">
    <property type="nucleotide sequence ID" value="XM_001452002.1"/>
</dbReference>
<organism evidence="2 3">
    <name type="scientific">Paramecium tetraurelia</name>
    <dbReference type="NCBI Taxonomy" id="5888"/>
    <lineage>
        <taxon>Eukaryota</taxon>
        <taxon>Sar</taxon>
        <taxon>Alveolata</taxon>
        <taxon>Ciliophora</taxon>
        <taxon>Intramacronucleata</taxon>
        <taxon>Oligohymenophorea</taxon>
        <taxon>Peniculida</taxon>
        <taxon>Parameciidae</taxon>
        <taxon>Paramecium</taxon>
    </lineage>
</organism>
<dbReference type="InParanoid" id="A0DNM5"/>
<feature type="compositionally biased region" description="Polar residues" evidence="1">
    <location>
        <begin position="217"/>
        <end position="234"/>
    </location>
</feature>
<evidence type="ECO:0000313" key="2">
    <source>
        <dbReference type="EMBL" id="CAK84642.1"/>
    </source>
</evidence>
<sequence>MSFRNRQKQKHASGMMKDDLDLKDINEPEELGLDQKMDWLLSKQKYHFKREISYKRQHILNLITEQQSSSTKPAQPSQQQSTISNNTSSLQDAIPKIHLDQGDSKNEHQYASSKFSQLNKEAPSPSVPNRFTSKKRSQFSYYSNDSYNSNLELHLGQKQESNNQLSETRKERSKLVSNTMNQYNQQYLLRQSRNQIINKVNRNNPKSSLLQLELSDKSNSQRSISTPKSILKNPSSLNSSRLSFCSLQLGSQLNTQSPSKKLKVKFCLTKQQARRENIPC</sequence>